<feature type="domain" description="PGG" evidence="8">
    <location>
        <begin position="199"/>
        <end position="312"/>
    </location>
</feature>
<evidence type="ECO:0000313" key="9">
    <source>
        <dbReference type="EMBL" id="PHT82377.1"/>
    </source>
</evidence>
<sequence>MLAWKKSLVYLPAGSENDWTTAIHIAASEGDVNMINELLNHCPDCWDMLNSNSQNALHVSVLNNQDEVVRFLLDSDKCDSLVDEPDSDGNTPLHLLASSGNHVPELINHRRAKKMSFNKENQTPLDIALSCTVTAKKEKLMEDLCSIGRLGKRDFEVKRKYEYMPNPNAETGTGGKMQLREDDHDKAKKADQTVIESIMKIAQIHIVVATLIMTVTFAAGITLPGGFESDSDSPNQGMAILIRRTAFRAFAISDAIAFTCSAVAIFIYFLMADTSRSPQSKKLVLKLYDLAGIFQCLSMLAVVIAFATGMFATLSHSLGLAVIVCSIGCLSILLYFLVVIYSCRYIW</sequence>
<keyword evidence="6 7" id="KW-0472">Membrane</keyword>
<feature type="transmembrane region" description="Helical" evidence="7">
    <location>
        <begin position="318"/>
        <end position="341"/>
    </location>
</feature>
<dbReference type="PANTHER" id="PTHR24186">
    <property type="entry name" value="PROTEIN PHOSPHATASE 1 REGULATORY SUBUNIT"/>
    <property type="match status" value="1"/>
</dbReference>
<evidence type="ECO:0000256" key="5">
    <source>
        <dbReference type="ARBA" id="ARBA00023043"/>
    </source>
</evidence>
<dbReference type="Proteomes" id="UP000222542">
    <property type="component" value="Unassembled WGS sequence"/>
</dbReference>
<proteinExistence type="predicted"/>
<evidence type="ECO:0000313" key="10">
    <source>
        <dbReference type="Proteomes" id="UP000222542"/>
    </source>
</evidence>
<comment type="subcellular location">
    <subcellularLocation>
        <location evidence="1">Membrane</location>
        <topology evidence="1">Multi-pass membrane protein</topology>
    </subcellularLocation>
</comment>
<protein>
    <recommendedName>
        <fullName evidence="8">PGG domain-containing protein</fullName>
    </recommendedName>
</protein>
<dbReference type="GO" id="GO:0016020">
    <property type="term" value="C:membrane"/>
    <property type="evidence" value="ECO:0000318"/>
    <property type="project" value="GO_Central"/>
</dbReference>
<dbReference type="PANTHER" id="PTHR24186:SF50">
    <property type="entry name" value="ANKYRIN REPEAT-CONTAINING PROTEIN ITN1-LIKE ISOFORM X1"/>
    <property type="match status" value="1"/>
</dbReference>
<keyword evidence="3" id="KW-0677">Repeat</keyword>
<dbReference type="SMART" id="SM00248">
    <property type="entry name" value="ANK"/>
    <property type="match status" value="4"/>
</dbReference>
<name>A0A2G2ZK35_CAPAN</name>
<evidence type="ECO:0000256" key="3">
    <source>
        <dbReference type="ARBA" id="ARBA00022737"/>
    </source>
</evidence>
<feature type="transmembrane region" description="Helical" evidence="7">
    <location>
        <begin position="206"/>
        <end position="227"/>
    </location>
</feature>
<dbReference type="SUPFAM" id="SSF48403">
    <property type="entry name" value="Ankyrin repeat"/>
    <property type="match status" value="1"/>
</dbReference>
<evidence type="ECO:0000256" key="2">
    <source>
        <dbReference type="ARBA" id="ARBA00022692"/>
    </source>
</evidence>
<reference evidence="9 10" key="1">
    <citation type="journal article" date="2014" name="Nat. Genet.">
        <title>Genome sequence of the hot pepper provides insights into the evolution of pungency in Capsicum species.</title>
        <authorList>
            <person name="Kim S."/>
            <person name="Park M."/>
            <person name="Yeom S.I."/>
            <person name="Kim Y.M."/>
            <person name="Lee J.M."/>
            <person name="Lee H.A."/>
            <person name="Seo E."/>
            <person name="Choi J."/>
            <person name="Cheong K."/>
            <person name="Kim K.T."/>
            <person name="Jung K."/>
            <person name="Lee G.W."/>
            <person name="Oh S.K."/>
            <person name="Bae C."/>
            <person name="Kim S.B."/>
            <person name="Lee H.Y."/>
            <person name="Kim S.Y."/>
            <person name="Kim M.S."/>
            <person name="Kang B.C."/>
            <person name="Jo Y.D."/>
            <person name="Yang H.B."/>
            <person name="Jeong H.J."/>
            <person name="Kang W.H."/>
            <person name="Kwon J.K."/>
            <person name="Shin C."/>
            <person name="Lim J.Y."/>
            <person name="Park J.H."/>
            <person name="Huh J.H."/>
            <person name="Kim J.S."/>
            <person name="Kim B.D."/>
            <person name="Cohen O."/>
            <person name="Paran I."/>
            <person name="Suh M.C."/>
            <person name="Lee S.B."/>
            <person name="Kim Y.K."/>
            <person name="Shin Y."/>
            <person name="Noh S.J."/>
            <person name="Park J."/>
            <person name="Seo Y.S."/>
            <person name="Kwon S.Y."/>
            <person name="Kim H.A."/>
            <person name="Park J.M."/>
            <person name="Kim H.J."/>
            <person name="Choi S.B."/>
            <person name="Bosland P.W."/>
            <person name="Reeves G."/>
            <person name="Jo S.H."/>
            <person name="Lee B.W."/>
            <person name="Cho H.T."/>
            <person name="Choi H.S."/>
            <person name="Lee M.S."/>
            <person name="Yu Y."/>
            <person name="Do Choi Y."/>
            <person name="Park B.S."/>
            <person name="van Deynze A."/>
            <person name="Ashrafi H."/>
            <person name="Hill T."/>
            <person name="Kim W.T."/>
            <person name="Pai H.S."/>
            <person name="Ahn H.K."/>
            <person name="Yeam I."/>
            <person name="Giovannoni J.J."/>
            <person name="Rose J.K."/>
            <person name="Sorensen I."/>
            <person name="Lee S.J."/>
            <person name="Kim R.W."/>
            <person name="Choi I.Y."/>
            <person name="Choi B.S."/>
            <person name="Lim J.S."/>
            <person name="Lee Y.H."/>
            <person name="Choi D."/>
        </authorList>
    </citation>
    <scope>NUCLEOTIDE SEQUENCE [LARGE SCALE GENOMIC DNA]</scope>
    <source>
        <strain evidence="10">cv. CM334</strain>
    </source>
</reference>
<accession>A0A2G2ZK35</accession>
<organism evidence="9 10">
    <name type="scientific">Capsicum annuum</name>
    <name type="common">Capsicum pepper</name>
    <dbReference type="NCBI Taxonomy" id="4072"/>
    <lineage>
        <taxon>Eukaryota</taxon>
        <taxon>Viridiplantae</taxon>
        <taxon>Streptophyta</taxon>
        <taxon>Embryophyta</taxon>
        <taxon>Tracheophyta</taxon>
        <taxon>Spermatophyta</taxon>
        <taxon>Magnoliopsida</taxon>
        <taxon>eudicotyledons</taxon>
        <taxon>Gunneridae</taxon>
        <taxon>Pentapetalae</taxon>
        <taxon>asterids</taxon>
        <taxon>lamiids</taxon>
        <taxon>Solanales</taxon>
        <taxon>Solanaceae</taxon>
        <taxon>Solanoideae</taxon>
        <taxon>Capsiceae</taxon>
        <taxon>Capsicum</taxon>
    </lineage>
</organism>
<dbReference type="Pfam" id="PF12796">
    <property type="entry name" value="Ank_2"/>
    <property type="match status" value="1"/>
</dbReference>
<evidence type="ECO:0000256" key="1">
    <source>
        <dbReference type="ARBA" id="ARBA00004141"/>
    </source>
</evidence>
<dbReference type="InterPro" id="IPR002110">
    <property type="entry name" value="Ankyrin_rpt"/>
</dbReference>
<keyword evidence="2 7" id="KW-0812">Transmembrane</keyword>
<evidence type="ECO:0000256" key="4">
    <source>
        <dbReference type="ARBA" id="ARBA00022989"/>
    </source>
</evidence>
<keyword evidence="10" id="KW-1185">Reference proteome</keyword>
<comment type="caution">
    <text evidence="9">The sequence shown here is derived from an EMBL/GenBank/DDBJ whole genome shotgun (WGS) entry which is preliminary data.</text>
</comment>
<evidence type="ECO:0000256" key="7">
    <source>
        <dbReference type="SAM" id="Phobius"/>
    </source>
</evidence>
<dbReference type="Gramene" id="PHT82377">
    <property type="protein sequence ID" value="PHT82377"/>
    <property type="gene ID" value="T459_15392"/>
</dbReference>
<keyword evidence="4 7" id="KW-1133">Transmembrane helix</keyword>
<dbReference type="InterPro" id="IPR036770">
    <property type="entry name" value="Ankyrin_rpt-contain_sf"/>
</dbReference>
<reference evidence="9 10" key="2">
    <citation type="journal article" date="2017" name="Genome Biol.">
        <title>New reference genome sequences of hot pepper reveal the massive evolution of plant disease-resistance genes by retroduplication.</title>
        <authorList>
            <person name="Kim S."/>
            <person name="Park J."/>
            <person name="Yeom S.I."/>
            <person name="Kim Y.M."/>
            <person name="Seo E."/>
            <person name="Kim K.T."/>
            <person name="Kim M.S."/>
            <person name="Lee J.M."/>
            <person name="Cheong K."/>
            <person name="Shin H.S."/>
            <person name="Kim S.B."/>
            <person name="Han K."/>
            <person name="Lee J."/>
            <person name="Park M."/>
            <person name="Lee H.A."/>
            <person name="Lee H.Y."/>
            <person name="Lee Y."/>
            <person name="Oh S."/>
            <person name="Lee J.H."/>
            <person name="Choi E."/>
            <person name="Choi E."/>
            <person name="Lee S.E."/>
            <person name="Jeon J."/>
            <person name="Kim H."/>
            <person name="Choi G."/>
            <person name="Song H."/>
            <person name="Lee J."/>
            <person name="Lee S.C."/>
            <person name="Kwon J.K."/>
            <person name="Lee H.Y."/>
            <person name="Koo N."/>
            <person name="Hong Y."/>
            <person name="Kim R.W."/>
            <person name="Kang W.H."/>
            <person name="Huh J.H."/>
            <person name="Kang B.C."/>
            <person name="Yang T.J."/>
            <person name="Lee Y.H."/>
            <person name="Bennetzen J.L."/>
            <person name="Choi D."/>
        </authorList>
    </citation>
    <scope>NUCLEOTIDE SEQUENCE [LARGE SCALE GENOMIC DNA]</scope>
    <source>
        <strain evidence="10">cv. CM334</strain>
    </source>
</reference>
<dbReference type="Gene3D" id="1.25.40.20">
    <property type="entry name" value="Ankyrin repeat-containing domain"/>
    <property type="match status" value="1"/>
</dbReference>
<feature type="transmembrane region" description="Helical" evidence="7">
    <location>
        <begin position="290"/>
        <end position="312"/>
    </location>
</feature>
<gene>
    <name evidence="9" type="ORF">T459_15392</name>
</gene>
<dbReference type="Pfam" id="PF13962">
    <property type="entry name" value="PGG"/>
    <property type="match status" value="1"/>
</dbReference>
<evidence type="ECO:0000256" key="6">
    <source>
        <dbReference type="ARBA" id="ARBA00023136"/>
    </source>
</evidence>
<dbReference type="EMBL" id="AYRZ02000005">
    <property type="protein sequence ID" value="PHT82377.1"/>
    <property type="molecule type" value="Genomic_DNA"/>
</dbReference>
<evidence type="ECO:0000259" key="8">
    <source>
        <dbReference type="Pfam" id="PF13962"/>
    </source>
</evidence>
<keyword evidence="5" id="KW-0040">ANK repeat</keyword>
<dbReference type="AlphaFoldDB" id="A0A2G2ZK35"/>
<feature type="transmembrane region" description="Helical" evidence="7">
    <location>
        <begin position="247"/>
        <end position="270"/>
    </location>
</feature>
<dbReference type="InterPro" id="IPR026961">
    <property type="entry name" value="PGG_dom"/>
</dbReference>
<dbReference type="OMA" id="IAQIHIV"/>